<comment type="caution">
    <text evidence="1">The sequence shown here is derived from an EMBL/GenBank/DDBJ whole genome shotgun (WGS) entry which is preliminary data.</text>
</comment>
<organism evidence="1">
    <name type="scientific">Pseudothermotoga hypogea</name>
    <dbReference type="NCBI Taxonomy" id="57487"/>
    <lineage>
        <taxon>Bacteria</taxon>
        <taxon>Thermotogati</taxon>
        <taxon>Thermotogota</taxon>
        <taxon>Thermotogae</taxon>
        <taxon>Thermotogales</taxon>
        <taxon>Thermotogaceae</taxon>
        <taxon>Pseudothermotoga</taxon>
    </lineage>
</organism>
<reference evidence="1" key="1">
    <citation type="journal article" date="2020" name="mSystems">
        <title>Genome- and Community-Level Interaction Insights into Carbon Utilization and Element Cycling Functions of Hydrothermarchaeota in Hydrothermal Sediment.</title>
        <authorList>
            <person name="Zhou Z."/>
            <person name="Liu Y."/>
            <person name="Xu W."/>
            <person name="Pan J."/>
            <person name="Luo Z.H."/>
            <person name="Li M."/>
        </authorList>
    </citation>
    <scope>NUCLEOTIDE SEQUENCE [LARGE SCALE GENOMIC DNA]</scope>
    <source>
        <strain evidence="1">SpSt-86</strain>
    </source>
</reference>
<name>A0A832I414_9THEM</name>
<accession>A0A832I414</accession>
<gene>
    <name evidence="1" type="ORF">ENW55_00750</name>
</gene>
<proteinExistence type="predicted"/>
<protein>
    <submittedName>
        <fullName evidence="1">Uncharacterized protein</fullName>
    </submittedName>
</protein>
<evidence type="ECO:0000313" key="1">
    <source>
        <dbReference type="EMBL" id="HGZ78498.1"/>
    </source>
</evidence>
<dbReference type="EMBL" id="DTKQ01000007">
    <property type="protein sequence ID" value="HGZ78498.1"/>
    <property type="molecule type" value="Genomic_DNA"/>
</dbReference>
<sequence>MSKKLNREIREFLENGILSVSLEREIRNMIELALKETANHAAILKVFGSKKAAVDEIFQEVMGVFWEKRNEILERKIENLVGYVKISVKNRIVDHLKSGWWKKKVSLDSKLNSDEDEKSFTETIPIESDSEDPLEEFVAKMMFKHMKDVFKGKEKDLCDLFYKKTFSDEDADIFSSGKSTQARYKSHERLAKKLRDFVEKNDLTRGEFAALVKIYMSEICEKIRPDMVRDERRSPDSGGADR</sequence>
<dbReference type="AlphaFoldDB" id="A0A832I414"/>